<dbReference type="EMBL" id="CACVBM020001231">
    <property type="protein sequence ID" value="CAA7040651.1"/>
    <property type="molecule type" value="Genomic_DNA"/>
</dbReference>
<comment type="caution">
    <text evidence="2">The sequence shown here is derived from an EMBL/GenBank/DDBJ whole genome shotgun (WGS) entry which is preliminary data.</text>
</comment>
<evidence type="ECO:0000313" key="3">
    <source>
        <dbReference type="Proteomes" id="UP000467841"/>
    </source>
</evidence>
<dbReference type="AlphaFoldDB" id="A0A6D2JL20"/>
<dbReference type="Pfam" id="PF08387">
    <property type="entry name" value="FBD"/>
    <property type="match status" value="1"/>
</dbReference>
<evidence type="ECO:0000313" key="2">
    <source>
        <dbReference type="EMBL" id="CAA7040651.1"/>
    </source>
</evidence>
<dbReference type="PANTHER" id="PTHR31900:SF25">
    <property type="entry name" value="FBD DOMAIN-CONTAINING PROTEIN"/>
    <property type="match status" value="1"/>
</dbReference>
<protein>
    <recommendedName>
        <fullName evidence="1">FBD domain-containing protein</fullName>
    </recommendedName>
</protein>
<name>A0A6D2JL20_9BRAS</name>
<organism evidence="2 3">
    <name type="scientific">Microthlaspi erraticum</name>
    <dbReference type="NCBI Taxonomy" id="1685480"/>
    <lineage>
        <taxon>Eukaryota</taxon>
        <taxon>Viridiplantae</taxon>
        <taxon>Streptophyta</taxon>
        <taxon>Embryophyta</taxon>
        <taxon>Tracheophyta</taxon>
        <taxon>Spermatophyta</taxon>
        <taxon>Magnoliopsida</taxon>
        <taxon>eudicotyledons</taxon>
        <taxon>Gunneridae</taxon>
        <taxon>Pentapetalae</taxon>
        <taxon>rosids</taxon>
        <taxon>malvids</taxon>
        <taxon>Brassicales</taxon>
        <taxon>Brassicaceae</taxon>
        <taxon>Coluteocarpeae</taxon>
        <taxon>Microthlaspi</taxon>
    </lineage>
</organism>
<proteinExistence type="predicted"/>
<gene>
    <name evidence="2" type="ORF">MERR_LOCUS27886</name>
</gene>
<dbReference type="InterPro" id="IPR006566">
    <property type="entry name" value="FBD"/>
</dbReference>
<accession>A0A6D2JL20</accession>
<dbReference type="InterPro" id="IPR050232">
    <property type="entry name" value="FBL13/AtMIF1-like"/>
</dbReference>
<dbReference type="PANTHER" id="PTHR31900">
    <property type="entry name" value="F-BOX/RNI SUPERFAMILY PROTEIN-RELATED"/>
    <property type="match status" value="1"/>
</dbReference>
<reference evidence="2" key="1">
    <citation type="submission" date="2020-01" db="EMBL/GenBank/DDBJ databases">
        <authorList>
            <person name="Mishra B."/>
        </authorList>
    </citation>
    <scope>NUCLEOTIDE SEQUENCE [LARGE SCALE GENOMIC DNA]</scope>
</reference>
<dbReference type="Proteomes" id="UP000467841">
    <property type="component" value="Unassembled WGS sequence"/>
</dbReference>
<keyword evidence="3" id="KW-1185">Reference proteome</keyword>
<dbReference type="SMART" id="SM00579">
    <property type="entry name" value="FBD"/>
    <property type="match status" value="1"/>
</dbReference>
<evidence type="ECO:0000259" key="1">
    <source>
        <dbReference type="SMART" id="SM00579"/>
    </source>
</evidence>
<feature type="domain" description="FBD" evidence="1">
    <location>
        <begin position="53"/>
        <end position="121"/>
    </location>
</feature>
<sequence length="135" mass="15204">MIISAPNSRASLSKSSWKFLPSLLGCYPNLKSLVLEYDSLSETDEKFFFHVPQCFQSSLEFVELKTPATLMETPTKMKLAIYFIRNCAVLKKLVVSEGSDHIIKKIKKIPKRSGQCEVVVVKQNYNVVAKTSSLV</sequence>